<protein>
    <recommendedName>
        <fullName evidence="3">Ribosomally synthesized peptide with SipW-like signal peptide</fullName>
    </recommendedName>
</protein>
<accession>A0ABT9N3L6</accession>
<reference evidence="1 2" key="1">
    <citation type="submission" date="2023-07" db="EMBL/GenBank/DDBJ databases">
        <title>Sequencing the genomes of 1000 actinobacteria strains.</title>
        <authorList>
            <person name="Klenk H.-P."/>
        </authorList>
    </citation>
    <scope>NUCLEOTIDE SEQUENCE [LARGE SCALE GENOMIC DNA]</scope>
    <source>
        <strain evidence="1 2">DSM 44710</strain>
    </source>
</reference>
<dbReference type="EMBL" id="JAUSRA010000001">
    <property type="protein sequence ID" value="MDP9798294.1"/>
    <property type="molecule type" value="Genomic_DNA"/>
</dbReference>
<evidence type="ECO:0000313" key="2">
    <source>
        <dbReference type="Proteomes" id="UP001240984"/>
    </source>
</evidence>
<gene>
    <name evidence="1" type="ORF">J2S43_006806</name>
</gene>
<sequence length="164" mass="16610">MSNAKKRGTTIAVAGAVAAIAIGGGVAWAVFTESTSATAAAQAGDLAPLSVVGVPSTDYENDQRALWPGHPADVIVRVKNNNEIPMEVSSVANTAVTGTGNTPNNCAGHIQVNPINIESGPITIGAGQEADVKLLDVITLLENAPNTCQAATFTTTWSITGTGK</sequence>
<proteinExistence type="predicted"/>
<name>A0ABT9N3L6_9ACTN</name>
<comment type="caution">
    <text evidence="1">The sequence shown here is derived from an EMBL/GenBank/DDBJ whole genome shotgun (WGS) entry which is preliminary data.</text>
</comment>
<dbReference type="RefSeq" id="WP_306836078.1">
    <property type="nucleotide sequence ID" value="NZ_JAUSRA010000001.1"/>
</dbReference>
<evidence type="ECO:0000313" key="1">
    <source>
        <dbReference type="EMBL" id="MDP9798294.1"/>
    </source>
</evidence>
<evidence type="ECO:0008006" key="3">
    <source>
        <dbReference type="Google" id="ProtNLM"/>
    </source>
</evidence>
<organism evidence="1 2">
    <name type="scientific">Catenuloplanes nepalensis</name>
    <dbReference type="NCBI Taxonomy" id="587533"/>
    <lineage>
        <taxon>Bacteria</taxon>
        <taxon>Bacillati</taxon>
        <taxon>Actinomycetota</taxon>
        <taxon>Actinomycetes</taxon>
        <taxon>Micromonosporales</taxon>
        <taxon>Micromonosporaceae</taxon>
        <taxon>Catenuloplanes</taxon>
    </lineage>
</organism>
<keyword evidence="2" id="KW-1185">Reference proteome</keyword>
<dbReference type="Proteomes" id="UP001240984">
    <property type="component" value="Unassembled WGS sequence"/>
</dbReference>